<proteinExistence type="predicted"/>
<keyword evidence="1" id="KW-1133">Transmembrane helix</keyword>
<dbReference type="AlphaFoldDB" id="A0A2N0VHP8"/>
<keyword evidence="1" id="KW-0472">Membrane</keyword>
<comment type="caution">
    <text evidence="2">The sequence shown here is derived from an EMBL/GenBank/DDBJ whole genome shotgun (WGS) entry which is preliminary data.</text>
</comment>
<keyword evidence="3" id="KW-1185">Reference proteome</keyword>
<evidence type="ECO:0000313" key="3">
    <source>
        <dbReference type="Proteomes" id="UP000233398"/>
    </source>
</evidence>
<evidence type="ECO:0008006" key="4">
    <source>
        <dbReference type="Google" id="ProtNLM"/>
    </source>
</evidence>
<organism evidence="2 3">
    <name type="scientific">Rhodohalobacter barkolensis</name>
    <dbReference type="NCBI Taxonomy" id="2053187"/>
    <lineage>
        <taxon>Bacteria</taxon>
        <taxon>Pseudomonadati</taxon>
        <taxon>Balneolota</taxon>
        <taxon>Balneolia</taxon>
        <taxon>Balneolales</taxon>
        <taxon>Balneolaceae</taxon>
        <taxon>Rhodohalobacter</taxon>
    </lineage>
</organism>
<gene>
    <name evidence="2" type="ORF">CWD77_09120</name>
</gene>
<reference evidence="2 3" key="1">
    <citation type="submission" date="2017-11" db="EMBL/GenBank/DDBJ databases">
        <title>Rhodohalobacter 15182 sp. nov., isolated from a salt lake.</title>
        <authorList>
            <person name="Han S."/>
        </authorList>
    </citation>
    <scope>NUCLEOTIDE SEQUENCE [LARGE SCALE GENOMIC DNA]</scope>
    <source>
        <strain evidence="2 3">15182</strain>
    </source>
</reference>
<accession>A0A2N0VHP8</accession>
<keyword evidence="1" id="KW-0812">Transmembrane</keyword>
<protein>
    <recommendedName>
        <fullName evidence="4">DUF559 domain-containing protein</fullName>
    </recommendedName>
</protein>
<sequence>MNNYPIVYIPDNFQLPPDLPYQVENNEVSKKLGRKPKRPSKPIKKEKPTFPGIKGLDMLLVYSIIGSFFGGFLYLLGGSDILEMWPILLIPFVAIILTADEFRETLVTVIKSIFNWSKEYKTYKDRLSQYNSSITNHQQNLNTFNKKQLEYKQKTNRYFAERKKLTQSKEWQKYIDGQIRKSVLEKFSKYYKKNRYDLDHFDITKLKPKLSDRYTNEGFSESFFYNYLILLFDENRIITQHSVGIYYPDFIIATENQFNLDIEIDEPYAFETREPIHYYFDDTDIVADEIRNKFFKDHGWVVIRFTEKQILTQPESCCAEIIRVCKELYIPFNENCEVDIDLDISIEKMPSYNECLEAEKNKTREKLHSLI</sequence>
<feature type="transmembrane region" description="Helical" evidence="1">
    <location>
        <begin position="59"/>
        <end position="78"/>
    </location>
</feature>
<dbReference type="EMBL" id="PISP01000002">
    <property type="protein sequence ID" value="PKD43710.1"/>
    <property type="molecule type" value="Genomic_DNA"/>
</dbReference>
<evidence type="ECO:0000256" key="1">
    <source>
        <dbReference type="SAM" id="Phobius"/>
    </source>
</evidence>
<dbReference type="OrthoDB" id="884899at2"/>
<evidence type="ECO:0000313" key="2">
    <source>
        <dbReference type="EMBL" id="PKD43710.1"/>
    </source>
</evidence>
<dbReference type="RefSeq" id="WP_101073250.1">
    <property type="nucleotide sequence ID" value="NZ_PISP01000002.1"/>
</dbReference>
<name>A0A2N0VHP8_9BACT</name>
<dbReference type="Proteomes" id="UP000233398">
    <property type="component" value="Unassembled WGS sequence"/>
</dbReference>
<dbReference type="Gene3D" id="3.40.960.10">
    <property type="entry name" value="VSR Endonuclease"/>
    <property type="match status" value="1"/>
</dbReference>